<feature type="region of interest" description="Disordered" evidence="1">
    <location>
        <begin position="19"/>
        <end position="59"/>
    </location>
</feature>
<dbReference type="Gramene" id="Zm00001eb214020_T001">
    <property type="protein sequence ID" value="Zm00001eb214020_P001"/>
    <property type="gene ID" value="Zm00001eb214020"/>
</dbReference>
<dbReference type="EnsemblPlants" id="Zm00001eb214020_T001">
    <property type="protein sequence ID" value="Zm00001eb214020_P001"/>
    <property type="gene ID" value="Zm00001eb214020"/>
</dbReference>
<proteinExistence type="predicted"/>
<feature type="compositionally biased region" description="Polar residues" evidence="1">
    <location>
        <begin position="46"/>
        <end position="59"/>
    </location>
</feature>
<sequence>MPYDYIWSPNHPAAASDIDWQRGAARRRPSGILDEGEAGGLPQRGGATTPSALTPSGTSHSLTKLMNLHLMGCLSFSKGLQLLQE</sequence>
<evidence type="ECO:0000313" key="2">
    <source>
        <dbReference type="EnsemblPlants" id="Zm00001eb214020_P001"/>
    </source>
</evidence>
<reference evidence="2" key="2">
    <citation type="submission" date="2019-07" db="EMBL/GenBank/DDBJ databases">
        <authorList>
            <person name="Seetharam A."/>
            <person name="Woodhouse M."/>
            <person name="Cannon E."/>
        </authorList>
    </citation>
    <scope>NUCLEOTIDE SEQUENCE [LARGE SCALE GENOMIC DNA]</scope>
    <source>
        <strain evidence="2">cv. B73</strain>
    </source>
</reference>
<evidence type="ECO:0000256" key="1">
    <source>
        <dbReference type="SAM" id="MobiDB-lite"/>
    </source>
</evidence>
<dbReference type="Proteomes" id="UP000007305">
    <property type="component" value="Chromosome 5"/>
</dbReference>
<dbReference type="InParanoid" id="A0A804U600"/>
<reference evidence="2" key="3">
    <citation type="submission" date="2021-05" db="UniProtKB">
        <authorList>
            <consortium name="EnsemblPlants"/>
        </authorList>
    </citation>
    <scope>IDENTIFICATION</scope>
    <source>
        <strain evidence="2">cv. B73</strain>
    </source>
</reference>
<evidence type="ECO:0000313" key="3">
    <source>
        <dbReference type="Proteomes" id="UP000007305"/>
    </source>
</evidence>
<reference evidence="3" key="1">
    <citation type="journal article" date="2009" name="Science">
        <title>The B73 maize genome: complexity, diversity, and dynamics.</title>
        <authorList>
            <person name="Schnable P.S."/>
            <person name="Ware D."/>
            <person name="Fulton R.S."/>
            <person name="Stein J.C."/>
            <person name="Wei F."/>
            <person name="Pasternak S."/>
            <person name="Liang C."/>
            <person name="Zhang J."/>
            <person name="Fulton L."/>
            <person name="Graves T.A."/>
            <person name="Minx P."/>
            <person name="Reily A.D."/>
            <person name="Courtney L."/>
            <person name="Kruchowski S.S."/>
            <person name="Tomlinson C."/>
            <person name="Strong C."/>
            <person name="Delehaunty K."/>
            <person name="Fronick C."/>
            <person name="Courtney B."/>
            <person name="Rock S.M."/>
            <person name="Belter E."/>
            <person name="Du F."/>
            <person name="Kim K."/>
            <person name="Abbott R.M."/>
            <person name="Cotton M."/>
            <person name="Levy A."/>
            <person name="Marchetto P."/>
            <person name="Ochoa K."/>
            <person name="Jackson S.M."/>
            <person name="Gillam B."/>
            <person name="Chen W."/>
            <person name="Yan L."/>
            <person name="Higginbotham J."/>
            <person name="Cardenas M."/>
            <person name="Waligorski J."/>
            <person name="Applebaum E."/>
            <person name="Phelps L."/>
            <person name="Falcone J."/>
            <person name="Kanchi K."/>
            <person name="Thane T."/>
            <person name="Scimone A."/>
            <person name="Thane N."/>
            <person name="Henke J."/>
            <person name="Wang T."/>
            <person name="Ruppert J."/>
            <person name="Shah N."/>
            <person name="Rotter K."/>
            <person name="Hodges J."/>
            <person name="Ingenthron E."/>
            <person name="Cordes M."/>
            <person name="Kohlberg S."/>
            <person name="Sgro J."/>
            <person name="Delgado B."/>
            <person name="Mead K."/>
            <person name="Chinwalla A."/>
            <person name="Leonard S."/>
            <person name="Crouse K."/>
            <person name="Collura K."/>
            <person name="Kudrna D."/>
            <person name="Currie J."/>
            <person name="He R."/>
            <person name="Angelova A."/>
            <person name="Rajasekar S."/>
            <person name="Mueller T."/>
            <person name="Lomeli R."/>
            <person name="Scara G."/>
            <person name="Ko A."/>
            <person name="Delaney K."/>
            <person name="Wissotski M."/>
            <person name="Lopez G."/>
            <person name="Campos D."/>
            <person name="Braidotti M."/>
            <person name="Ashley E."/>
            <person name="Golser W."/>
            <person name="Kim H."/>
            <person name="Lee S."/>
            <person name="Lin J."/>
            <person name="Dujmic Z."/>
            <person name="Kim W."/>
            <person name="Talag J."/>
            <person name="Zuccolo A."/>
            <person name="Fan C."/>
            <person name="Sebastian A."/>
            <person name="Kramer M."/>
            <person name="Spiegel L."/>
            <person name="Nascimento L."/>
            <person name="Zutavern T."/>
            <person name="Miller B."/>
            <person name="Ambroise C."/>
            <person name="Muller S."/>
            <person name="Spooner W."/>
            <person name="Narechania A."/>
            <person name="Ren L."/>
            <person name="Wei S."/>
            <person name="Kumari S."/>
            <person name="Faga B."/>
            <person name="Levy M.J."/>
            <person name="McMahan L."/>
            <person name="Van Buren P."/>
            <person name="Vaughn M.W."/>
            <person name="Ying K."/>
            <person name="Yeh C.-T."/>
            <person name="Emrich S.J."/>
            <person name="Jia Y."/>
            <person name="Kalyanaraman A."/>
            <person name="Hsia A.-P."/>
            <person name="Barbazuk W.B."/>
            <person name="Baucom R.S."/>
            <person name="Brutnell T.P."/>
            <person name="Carpita N.C."/>
            <person name="Chaparro C."/>
            <person name="Chia J.-M."/>
            <person name="Deragon J.-M."/>
            <person name="Estill J.C."/>
            <person name="Fu Y."/>
            <person name="Jeddeloh J.A."/>
            <person name="Han Y."/>
            <person name="Lee H."/>
            <person name="Li P."/>
            <person name="Lisch D.R."/>
            <person name="Liu S."/>
            <person name="Liu Z."/>
            <person name="Nagel D.H."/>
            <person name="McCann M.C."/>
            <person name="SanMiguel P."/>
            <person name="Myers A.M."/>
            <person name="Nettleton D."/>
            <person name="Nguyen J."/>
            <person name="Penning B.W."/>
            <person name="Ponnala L."/>
            <person name="Schneider K.L."/>
            <person name="Schwartz D.C."/>
            <person name="Sharma A."/>
            <person name="Soderlund C."/>
            <person name="Springer N.M."/>
            <person name="Sun Q."/>
            <person name="Wang H."/>
            <person name="Waterman M."/>
            <person name="Westerman R."/>
            <person name="Wolfgruber T.K."/>
            <person name="Yang L."/>
            <person name="Yu Y."/>
            <person name="Zhang L."/>
            <person name="Zhou S."/>
            <person name="Zhu Q."/>
            <person name="Bennetzen J.L."/>
            <person name="Dawe R.K."/>
            <person name="Jiang J."/>
            <person name="Jiang N."/>
            <person name="Presting G.G."/>
            <person name="Wessler S.R."/>
            <person name="Aluru S."/>
            <person name="Martienssen R.A."/>
            <person name="Clifton S.W."/>
            <person name="McCombie W.R."/>
            <person name="Wing R.A."/>
            <person name="Wilson R.K."/>
        </authorList>
    </citation>
    <scope>NUCLEOTIDE SEQUENCE [LARGE SCALE GENOMIC DNA]</scope>
    <source>
        <strain evidence="3">cv. B73</strain>
    </source>
</reference>
<keyword evidence="3" id="KW-1185">Reference proteome</keyword>
<protein>
    <submittedName>
        <fullName evidence="2">Uncharacterized protein</fullName>
    </submittedName>
</protein>
<dbReference type="AlphaFoldDB" id="A0A804U600"/>
<accession>A0A804U600</accession>
<name>A0A804U600_MAIZE</name>
<organism evidence="2 3">
    <name type="scientific">Zea mays</name>
    <name type="common">Maize</name>
    <dbReference type="NCBI Taxonomy" id="4577"/>
    <lineage>
        <taxon>Eukaryota</taxon>
        <taxon>Viridiplantae</taxon>
        <taxon>Streptophyta</taxon>
        <taxon>Embryophyta</taxon>
        <taxon>Tracheophyta</taxon>
        <taxon>Spermatophyta</taxon>
        <taxon>Magnoliopsida</taxon>
        <taxon>Liliopsida</taxon>
        <taxon>Poales</taxon>
        <taxon>Poaceae</taxon>
        <taxon>PACMAD clade</taxon>
        <taxon>Panicoideae</taxon>
        <taxon>Andropogonodae</taxon>
        <taxon>Andropogoneae</taxon>
        <taxon>Tripsacinae</taxon>
        <taxon>Zea</taxon>
    </lineage>
</organism>